<sequence>MPKVQWNAVASMRQILNVIIDSPSILSSNVLEKITSDLCACLKRSESYKVRIQISLSLQLTPDLDVSMFDVVRESLEKLDVDLKSGNIVKKELDHAQQLHSELTKVLDRDTKVTVSEC</sequence>
<organism evidence="2">
    <name type="scientific">Melampsora larici-populina (strain 98AG31 / pathotype 3-4-7)</name>
    <name type="common">Poplar leaf rust fungus</name>
    <dbReference type="NCBI Taxonomy" id="747676"/>
    <lineage>
        <taxon>Eukaryota</taxon>
        <taxon>Fungi</taxon>
        <taxon>Dikarya</taxon>
        <taxon>Basidiomycota</taxon>
        <taxon>Pucciniomycotina</taxon>
        <taxon>Pucciniomycetes</taxon>
        <taxon>Pucciniales</taxon>
        <taxon>Melampsoraceae</taxon>
        <taxon>Melampsora</taxon>
    </lineage>
</organism>
<dbReference type="EMBL" id="GL883091">
    <property type="protein sequence ID" value="EGG12232.1"/>
    <property type="molecule type" value="Genomic_DNA"/>
</dbReference>
<dbReference type="OrthoDB" id="422637at2759"/>
<dbReference type="AlphaFoldDB" id="F4R5N6"/>
<dbReference type="Proteomes" id="UP000001072">
    <property type="component" value="Unassembled WGS sequence"/>
</dbReference>
<proteinExistence type="predicted"/>
<dbReference type="HOGENOM" id="CLU_2073657_0_0_1"/>
<keyword evidence="2" id="KW-1185">Reference proteome</keyword>
<dbReference type="GeneID" id="18931607"/>
<gene>
    <name evidence="1" type="ORF">MELLADRAFT_70698</name>
</gene>
<evidence type="ECO:0000313" key="2">
    <source>
        <dbReference type="Proteomes" id="UP000001072"/>
    </source>
</evidence>
<evidence type="ECO:0000313" key="1">
    <source>
        <dbReference type="EMBL" id="EGG12232.1"/>
    </source>
</evidence>
<dbReference type="KEGG" id="mlr:MELLADRAFT_70698"/>
<dbReference type="RefSeq" id="XP_007404607.1">
    <property type="nucleotide sequence ID" value="XM_007404545.1"/>
</dbReference>
<dbReference type="VEuPathDB" id="FungiDB:MELLADRAFT_70698"/>
<dbReference type="InParanoid" id="F4R5N6"/>
<protein>
    <submittedName>
        <fullName evidence="1">Uncharacterized protein</fullName>
    </submittedName>
</protein>
<reference evidence="2" key="1">
    <citation type="journal article" date="2011" name="Proc. Natl. Acad. Sci. U.S.A.">
        <title>Obligate biotrophy features unraveled by the genomic analysis of rust fungi.</title>
        <authorList>
            <person name="Duplessis S."/>
            <person name="Cuomo C.A."/>
            <person name="Lin Y.-C."/>
            <person name="Aerts A."/>
            <person name="Tisserant E."/>
            <person name="Veneault-Fourrey C."/>
            <person name="Joly D.L."/>
            <person name="Hacquard S."/>
            <person name="Amselem J."/>
            <person name="Cantarel B.L."/>
            <person name="Chiu R."/>
            <person name="Coutinho P.M."/>
            <person name="Feau N."/>
            <person name="Field M."/>
            <person name="Frey P."/>
            <person name="Gelhaye E."/>
            <person name="Goldberg J."/>
            <person name="Grabherr M.G."/>
            <person name="Kodira C.D."/>
            <person name="Kohler A."/>
            <person name="Kuees U."/>
            <person name="Lindquist E.A."/>
            <person name="Lucas S.M."/>
            <person name="Mago R."/>
            <person name="Mauceli E."/>
            <person name="Morin E."/>
            <person name="Murat C."/>
            <person name="Pangilinan J.L."/>
            <person name="Park R."/>
            <person name="Pearson M."/>
            <person name="Quesneville H."/>
            <person name="Rouhier N."/>
            <person name="Sakthikumar S."/>
            <person name="Salamov A.A."/>
            <person name="Schmutz J."/>
            <person name="Selles B."/>
            <person name="Shapiro H."/>
            <person name="Tanguay P."/>
            <person name="Tuskan G.A."/>
            <person name="Henrissat B."/>
            <person name="Van de Peer Y."/>
            <person name="Rouze P."/>
            <person name="Ellis J.G."/>
            <person name="Dodds P.N."/>
            <person name="Schein J.E."/>
            <person name="Zhong S."/>
            <person name="Hamelin R.C."/>
            <person name="Grigoriev I.V."/>
            <person name="Szabo L.J."/>
            <person name="Martin F."/>
        </authorList>
    </citation>
    <scope>NUCLEOTIDE SEQUENCE [LARGE SCALE GENOMIC DNA]</scope>
    <source>
        <strain evidence="2">98AG31 / pathotype 3-4-7</strain>
    </source>
</reference>
<accession>F4R5N6</accession>
<name>F4R5N6_MELLP</name>